<accession>A0AAD8JED9</accession>
<proteinExistence type="predicted"/>
<keyword evidence="1" id="KW-0812">Transmembrane</keyword>
<sequence>MSRGGYRICTAIMIICFSVERLTHYVLISVTIFVLHLCLIPGTSRQIPEVEKGTQWFHSLDDINSKHILPAYYNLEFIGAGSGGFSRVVCLRVHPRFSLLHPTESYVTFVSIDGSKHDCWPTSSEQSYEGDLRPNGEWMLVDKCLGVALVNTFIVSQVYKCLIHWGTGTVNLELWSEDRPVSKKSPLTVCQKYEVKLLNKLASARALGLGGGSRGLTDLLDGWEETPVVVELRIKIDQNDADLNGKIFSGVWRGCAKTFGEHQ</sequence>
<evidence type="ECO:0000313" key="2">
    <source>
        <dbReference type="EMBL" id="KAK1400857.1"/>
    </source>
</evidence>
<dbReference type="EMBL" id="JAUIZM010000001">
    <property type="protein sequence ID" value="KAK1400857.1"/>
    <property type="molecule type" value="Genomic_DNA"/>
</dbReference>
<feature type="transmembrane region" description="Helical" evidence="1">
    <location>
        <begin position="22"/>
        <end position="42"/>
    </location>
</feature>
<organism evidence="2 3">
    <name type="scientific">Heracleum sosnowskyi</name>
    <dbReference type="NCBI Taxonomy" id="360622"/>
    <lineage>
        <taxon>Eukaryota</taxon>
        <taxon>Viridiplantae</taxon>
        <taxon>Streptophyta</taxon>
        <taxon>Embryophyta</taxon>
        <taxon>Tracheophyta</taxon>
        <taxon>Spermatophyta</taxon>
        <taxon>Magnoliopsida</taxon>
        <taxon>eudicotyledons</taxon>
        <taxon>Gunneridae</taxon>
        <taxon>Pentapetalae</taxon>
        <taxon>asterids</taxon>
        <taxon>campanulids</taxon>
        <taxon>Apiales</taxon>
        <taxon>Apiaceae</taxon>
        <taxon>Apioideae</taxon>
        <taxon>apioid superclade</taxon>
        <taxon>Tordylieae</taxon>
        <taxon>Tordyliinae</taxon>
        <taxon>Heracleum</taxon>
    </lineage>
</organism>
<evidence type="ECO:0000256" key="1">
    <source>
        <dbReference type="SAM" id="Phobius"/>
    </source>
</evidence>
<name>A0AAD8JED9_9APIA</name>
<keyword evidence="1" id="KW-0472">Membrane</keyword>
<dbReference type="AlphaFoldDB" id="A0AAD8JED9"/>
<keyword evidence="1" id="KW-1133">Transmembrane helix</keyword>
<evidence type="ECO:0000313" key="3">
    <source>
        <dbReference type="Proteomes" id="UP001237642"/>
    </source>
</evidence>
<reference evidence="2" key="2">
    <citation type="submission" date="2023-05" db="EMBL/GenBank/DDBJ databases">
        <authorList>
            <person name="Schelkunov M.I."/>
        </authorList>
    </citation>
    <scope>NUCLEOTIDE SEQUENCE</scope>
    <source>
        <strain evidence="2">Hsosn_3</strain>
        <tissue evidence="2">Leaf</tissue>
    </source>
</reference>
<dbReference type="Proteomes" id="UP001237642">
    <property type="component" value="Unassembled WGS sequence"/>
</dbReference>
<gene>
    <name evidence="2" type="ORF">POM88_000462</name>
</gene>
<reference evidence="2" key="1">
    <citation type="submission" date="2023-02" db="EMBL/GenBank/DDBJ databases">
        <title>Genome of toxic invasive species Heracleum sosnowskyi carries increased number of genes despite the absence of recent whole-genome duplications.</title>
        <authorList>
            <person name="Schelkunov M."/>
            <person name="Shtratnikova V."/>
            <person name="Makarenko M."/>
            <person name="Klepikova A."/>
            <person name="Omelchenko D."/>
            <person name="Novikova G."/>
            <person name="Obukhova E."/>
            <person name="Bogdanov V."/>
            <person name="Penin A."/>
            <person name="Logacheva M."/>
        </authorList>
    </citation>
    <scope>NUCLEOTIDE SEQUENCE</scope>
    <source>
        <strain evidence="2">Hsosn_3</strain>
        <tissue evidence="2">Leaf</tissue>
    </source>
</reference>
<protein>
    <submittedName>
        <fullName evidence="2">Uncharacterized protein</fullName>
    </submittedName>
</protein>
<comment type="caution">
    <text evidence="2">The sequence shown here is derived from an EMBL/GenBank/DDBJ whole genome shotgun (WGS) entry which is preliminary data.</text>
</comment>
<keyword evidence="3" id="KW-1185">Reference proteome</keyword>